<proteinExistence type="predicted"/>
<dbReference type="InParanoid" id="H2AXE2"/>
<dbReference type="AlphaFoldDB" id="H2AXE2"/>
<dbReference type="RefSeq" id="XP_003958177.1">
    <property type="nucleotide sequence ID" value="XM_003958128.1"/>
</dbReference>
<dbReference type="Proteomes" id="UP000005220">
    <property type="component" value="Chromosome 7"/>
</dbReference>
<dbReference type="GeneID" id="13887415"/>
<organism evidence="1 2">
    <name type="scientific">Kazachstania africana (strain ATCC 22294 / BCRC 22015 / CBS 2517 / CECT 1963 / NBRC 1671 / NRRL Y-8276)</name>
    <name type="common">Yeast</name>
    <name type="synonym">Kluyveromyces africanus</name>
    <dbReference type="NCBI Taxonomy" id="1071382"/>
    <lineage>
        <taxon>Eukaryota</taxon>
        <taxon>Fungi</taxon>
        <taxon>Dikarya</taxon>
        <taxon>Ascomycota</taxon>
        <taxon>Saccharomycotina</taxon>
        <taxon>Saccharomycetes</taxon>
        <taxon>Saccharomycetales</taxon>
        <taxon>Saccharomycetaceae</taxon>
        <taxon>Kazachstania</taxon>
    </lineage>
</organism>
<sequence length="190" mass="22627">MYDGTILHKGSTLCTRNKRRLKRTFVERCHRVSLKGRNYIYLKRTHPRKEEMPEMNDVFDSVEQTRDNRVSSTIIDTSSFNFTEEDYDIITSYNAEEMRAFYRKILKEAYANARRNGKLYFGRDFHVGRNAFIKDSTKRSVEEYGRRLAYPLYFSINGHRLSFLRDKDFLPQHRIEALNNLENEGQCVSI</sequence>
<evidence type="ECO:0000313" key="2">
    <source>
        <dbReference type="Proteomes" id="UP000005220"/>
    </source>
</evidence>
<accession>H2AXE2</accession>
<protein>
    <submittedName>
        <fullName evidence="1">Uncharacterized protein</fullName>
    </submittedName>
</protein>
<evidence type="ECO:0000313" key="1">
    <source>
        <dbReference type="EMBL" id="CCF59042.1"/>
    </source>
</evidence>
<keyword evidence="2" id="KW-1185">Reference proteome</keyword>
<dbReference type="KEGG" id="kaf:KAFR_0G00095"/>
<gene>
    <name evidence="1" type="primary">KAFR0G00095</name>
    <name evidence="1" type="ORF">KAFR_0G00095</name>
</gene>
<dbReference type="HOGENOM" id="CLU_1428208_0_0_1"/>
<reference evidence="1 2" key="1">
    <citation type="journal article" date="2011" name="Proc. Natl. Acad. Sci. U.S.A.">
        <title>Evolutionary erosion of yeast sex chromosomes by mating-type switching accidents.</title>
        <authorList>
            <person name="Gordon J.L."/>
            <person name="Armisen D."/>
            <person name="Proux-Wera E."/>
            <person name="Oheigeartaigh S.S."/>
            <person name="Byrne K.P."/>
            <person name="Wolfe K.H."/>
        </authorList>
    </citation>
    <scope>NUCLEOTIDE SEQUENCE [LARGE SCALE GENOMIC DNA]</scope>
    <source>
        <strain evidence="2">ATCC 22294 / BCRC 22015 / CBS 2517 / CECT 1963 / NBRC 1671 / NRRL Y-8276</strain>
    </source>
</reference>
<dbReference type="EMBL" id="HE650827">
    <property type="protein sequence ID" value="CCF59042.1"/>
    <property type="molecule type" value="Genomic_DNA"/>
</dbReference>
<name>H2AXE2_KAZAF</name>